<dbReference type="Pfam" id="PF00534">
    <property type="entry name" value="Glycos_transf_1"/>
    <property type="match status" value="1"/>
</dbReference>
<sequence length="434" mass="47508">MKIAYLTSGAAGMLCGSCLHDNTLAREMIALGADVQLVPLYTPIRTDEIDVSQKPVFFGGINVYLQQHFPLARHLPRWLTRWLDQPWIIRLASQRSIQISARELGSLTVSMLRGAEGFQAQEVERLADWLSGDLKPDVLVFSNMLTAGCVPAIKAKLPVKVLVTLQGDDIFLQDLVAPYQQQALDEMRRLCSSIDGFLVHSDYYARHMQEILQVGAEKFRVQPLGIDAKELADGTKHADVPLAASDDLTIGYLARLAPEKGLHVLADAFVLLKKMPGMERARLRIAGWLGKQHEAYATKIIARLQAETGAASIDHVGEVSRQEKLAFLRSLDVLSVPTTYREPKGLFALEALAAGVPVVLPEHGAFPEMIGALGGGSLCRPNDPQHLAEKLAEMLRNREAARAMGRDAQARVLVSRSGPAMASATLAVLREFVS</sequence>
<dbReference type="STRING" id="530564.Psta_0712"/>
<evidence type="ECO:0000313" key="7">
    <source>
        <dbReference type="Proteomes" id="UP000001887"/>
    </source>
</evidence>
<gene>
    <name evidence="6" type="ordered locus">Psta_0712</name>
</gene>
<dbReference type="OrthoDB" id="9802525at2"/>
<dbReference type="InterPro" id="IPR001296">
    <property type="entry name" value="Glyco_trans_1"/>
</dbReference>
<dbReference type="PANTHER" id="PTHR12526:SF640">
    <property type="entry name" value="COLANIC ACID BIOSYNTHESIS GLYCOSYLTRANSFERASE WCAL-RELATED"/>
    <property type="match status" value="1"/>
</dbReference>
<keyword evidence="7" id="KW-1185">Reference proteome</keyword>
<name>D2R5D9_PIRSD</name>
<evidence type="ECO:0000313" key="6">
    <source>
        <dbReference type="EMBL" id="ADB15398.1"/>
    </source>
</evidence>
<dbReference type="GO" id="GO:0016757">
    <property type="term" value="F:glycosyltransferase activity"/>
    <property type="evidence" value="ECO:0007669"/>
    <property type="project" value="UniProtKB-KW"/>
</dbReference>
<evidence type="ECO:0000256" key="2">
    <source>
        <dbReference type="ARBA" id="ARBA00022676"/>
    </source>
</evidence>
<dbReference type="Gene3D" id="3.40.50.2000">
    <property type="entry name" value="Glycogen Phosphorylase B"/>
    <property type="match status" value="2"/>
</dbReference>
<feature type="domain" description="Glycosyltransferase subfamily 4-like N-terminal" evidence="5">
    <location>
        <begin position="24"/>
        <end position="225"/>
    </location>
</feature>
<dbReference type="CDD" id="cd03801">
    <property type="entry name" value="GT4_PimA-like"/>
    <property type="match status" value="1"/>
</dbReference>
<dbReference type="SUPFAM" id="SSF53756">
    <property type="entry name" value="UDP-Glycosyltransferase/glycogen phosphorylase"/>
    <property type="match status" value="1"/>
</dbReference>
<accession>D2R5D9</accession>
<keyword evidence="3 6" id="KW-0808">Transferase</keyword>
<organism evidence="6 7">
    <name type="scientific">Pirellula staleyi (strain ATCC 27377 / DSM 6068 / ICPB 4128)</name>
    <name type="common">Pirella staleyi</name>
    <dbReference type="NCBI Taxonomy" id="530564"/>
    <lineage>
        <taxon>Bacteria</taxon>
        <taxon>Pseudomonadati</taxon>
        <taxon>Planctomycetota</taxon>
        <taxon>Planctomycetia</taxon>
        <taxon>Pirellulales</taxon>
        <taxon>Pirellulaceae</taxon>
        <taxon>Pirellula</taxon>
    </lineage>
</organism>
<dbReference type="eggNOG" id="COG0438">
    <property type="taxonomic scope" value="Bacteria"/>
</dbReference>
<protein>
    <submittedName>
        <fullName evidence="6">Glycosyl transferase group 1</fullName>
    </submittedName>
</protein>
<evidence type="ECO:0000256" key="3">
    <source>
        <dbReference type="ARBA" id="ARBA00022679"/>
    </source>
</evidence>
<dbReference type="EMBL" id="CP001848">
    <property type="protein sequence ID" value="ADB15398.1"/>
    <property type="molecule type" value="Genomic_DNA"/>
</dbReference>
<proteinExistence type="inferred from homology"/>
<keyword evidence="2" id="KW-0328">Glycosyltransferase</keyword>
<dbReference type="PANTHER" id="PTHR12526">
    <property type="entry name" value="GLYCOSYLTRANSFERASE"/>
    <property type="match status" value="1"/>
</dbReference>
<dbReference type="CAZy" id="GT4">
    <property type="family name" value="Glycosyltransferase Family 4"/>
</dbReference>
<dbReference type="KEGG" id="psl:Psta_0712"/>
<dbReference type="HOGENOM" id="CLU_049166_0_0_0"/>
<reference evidence="6 7" key="1">
    <citation type="journal article" date="2009" name="Stand. Genomic Sci.">
        <title>Complete genome sequence of Pirellula staleyi type strain (ATCC 27377).</title>
        <authorList>
            <person name="Clum A."/>
            <person name="Tindall B.J."/>
            <person name="Sikorski J."/>
            <person name="Ivanova N."/>
            <person name="Mavrommatis K."/>
            <person name="Lucas S."/>
            <person name="Glavina del Rio T."/>
            <person name="Nolan M."/>
            <person name="Chen F."/>
            <person name="Tice H."/>
            <person name="Pitluck S."/>
            <person name="Cheng J.F."/>
            <person name="Chertkov O."/>
            <person name="Brettin T."/>
            <person name="Han C."/>
            <person name="Detter J.C."/>
            <person name="Kuske C."/>
            <person name="Bruce D."/>
            <person name="Goodwin L."/>
            <person name="Ovchinikova G."/>
            <person name="Pati A."/>
            <person name="Mikhailova N."/>
            <person name="Chen A."/>
            <person name="Palaniappan K."/>
            <person name="Land M."/>
            <person name="Hauser L."/>
            <person name="Chang Y.J."/>
            <person name="Jeffries C.D."/>
            <person name="Chain P."/>
            <person name="Rohde M."/>
            <person name="Goker M."/>
            <person name="Bristow J."/>
            <person name="Eisen J.A."/>
            <person name="Markowitz V."/>
            <person name="Hugenholtz P."/>
            <person name="Kyrpides N.C."/>
            <person name="Klenk H.P."/>
            <person name="Lapidus A."/>
        </authorList>
    </citation>
    <scope>NUCLEOTIDE SEQUENCE [LARGE SCALE GENOMIC DNA]</scope>
    <source>
        <strain evidence="7">ATCC 27377 / DSM 6068 / ICPB 4128</strain>
    </source>
</reference>
<feature type="domain" description="Glycosyl transferase family 1" evidence="4">
    <location>
        <begin position="242"/>
        <end position="410"/>
    </location>
</feature>
<evidence type="ECO:0000259" key="5">
    <source>
        <dbReference type="Pfam" id="PF13579"/>
    </source>
</evidence>
<dbReference type="Proteomes" id="UP000001887">
    <property type="component" value="Chromosome"/>
</dbReference>
<dbReference type="Pfam" id="PF13579">
    <property type="entry name" value="Glyco_trans_4_4"/>
    <property type="match status" value="1"/>
</dbReference>
<comment type="similarity">
    <text evidence="1">Belongs to the glycosyltransferase group 1 family. Glycosyltransferase 4 subfamily.</text>
</comment>
<dbReference type="InterPro" id="IPR028098">
    <property type="entry name" value="Glyco_trans_4-like_N"/>
</dbReference>
<dbReference type="AlphaFoldDB" id="D2R5D9"/>
<evidence type="ECO:0000256" key="1">
    <source>
        <dbReference type="ARBA" id="ARBA00009481"/>
    </source>
</evidence>
<evidence type="ECO:0000259" key="4">
    <source>
        <dbReference type="Pfam" id="PF00534"/>
    </source>
</evidence>